<feature type="repeat" description="PPR" evidence="2">
    <location>
        <begin position="266"/>
        <end position="300"/>
    </location>
</feature>
<dbReference type="GO" id="GO:0003723">
    <property type="term" value="F:RNA binding"/>
    <property type="evidence" value="ECO:0007669"/>
    <property type="project" value="InterPro"/>
</dbReference>
<dbReference type="AlphaFoldDB" id="A0A8T2R812"/>
<dbReference type="FunFam" id="1.25.40.10:FF:000073">
    <property type="entry name" value="Pentatricopeptide repeat-containing protein chloroplastic"/>
    <property type="match status" value="1"/>
</dbReference>
<dbReference type="Pfam" id="PF13041">
    <property type="entry name" value="PPR_2"/>
    <property type="match status" value="4"/>
</dbReference>
<dbReference type="GO" id="GO:0048731">
    <property type="term" value="P:system development"/>
    <property type="evidence" value="ECO:0007669"/>
    <property type="project" value="UniProtKB-ARBA"/>
</dbReference>
<dbReference type="InterPro" id="IPR046960">
    <property type="entry name" value="PPR_At4g14850-like_plant"/>
</dbReference>
<dbReference type="PANTHER" id="PTHR47926:SF433">
    <property type="entry name" value="PENTATRICOPEPTIDE REPEAT-CONTAINING PROTEIN"/>
    <property type="match status" value="1"/>
</dbReference>
<dbReference type="PANTHER" id="PTHR47926">
    <property type="entry name" value="PENTATRICOPEPTIDE REPEAT-CONTAINING PROTEIN"/>
    <property type="match status" value="1"/>
</dbReference>
<dbReference type="FunFam" id="1.25.40.10:FF:000343">
    <property type="entry name" value="Pentatricopeptide repeat-containing protein At3g58590"/>
    <property type="match status" value="1"/>
</dbReference>
<dbReference type="InterPro" id="IPR002885">
    <property type="entry name" value="PPR_rpt"/>
</dbReference>
<dbReference type="Proteomes" id="UP000825935">
    <property type="component" value="Chromosome 29"/>
</dbReference>
<dbReference type="InterPro" id="IPR011990">
    <property type="entry name" value="TPR-like_helical_dom_sf"/>
</dbReference>
<evidence type="ECO:0000313" key="4">
    <source>
        <dbReference type="Proteomes" id="UP000825935"/>
    </source>
</evidence>
<evidence type="ECO:0000256" key="1">
    <source>
        <dbReference type="ARBA" id="ARBA00022737"/>
    </source>
</evidence>
<proteinExistence type="predicted"/>
<dbReference type="PROSITE" id="PS51375">
    <property type="entry name" value="PPR"/>
    <property type="match status" value="5"/>
</dbReference>
<comment type="caution">
    <text evidence="3">The sequence shown here is derived from an EMBL/GenBank/DDBJ whole genome shotgun (WGS) entry which is preliminary data.</text>
</comment>
<dbReference type="NCBIfam" id="TIGR00756">
    <property type="entry name" value="PPR"/>
    <property type="match status" value="3"/>
</dbReference>
<keyword evidence="4" id="KW-1185">Reference proteome</keyword>
<dbReference type="OrthoDB" id="5591108at2759"/>
<dbReference type="FunFam" id="1.25.40.10:FF:000158">
    <property type="entry name" value="pentatricopeptide repeat-containing protein At2g33680"/>
    <property type="match status" value="1"/>
</dbReference>
<keyword evidence="1" id="KW-0677">Repeat</keyword>
<dbReference type="GO" id="GO:0009451">
    <property type="term" value="P:RNA modification"/>
    <property type="evidence" value="ECO:0007669"/>
    <property type="project" value="InterPro"/>
</dbReference>
<dbReference type="EMBL" id="CM035434">
    <property type="protein sequence ID" value="KAH7292479.1"/>
    <property type="molecule type" value="Genomic_DNA"/>
</dbReference>
<name>A0A8T2R812_CERRI</name>
<reference evidence="3" key="1">
    <citation type="submission" date="2021-08" db="EMBL/GenBank/DDBJ databases">
        <title>WGS assembly of Ceratopteris richardii.</title>
        <authorList>
            <person name="Marchant D.B."/>
            <person name="Chen G."/>
            <person name="Jenkins J."/>
            <person name="Shu S."/>
            <person name="Leebens-Mack J."/>
            <person name="Grimwood J."/>
            <person name="Schmutz J."/>
            <person name="Soltis P."/>
            <person name="Soltis D."/>
            <person name="Chen Z.-H."/>
        </authorList>
    </citation>
    <scope>NUCLEOTIDE SEQUENCE</scope>
    <source>
        <strain evidence="3">Whitten #5841</strain>
        <tissue evidence="3">Leaf</tissue>
    </source>
</reference>
<feature type="repeat" description="PPR" evidence="2">
    <location>
        <begin position="470"/>
        <end position="504"/>
    </location>
</feature>
<dbReference type="Gene3D" id="1.25.40.10">
    <property type="entry name" value="Tetratricopeptide repeat domain"/>
    <property type="match status" value="4"/>
</dbReference>
<feature type="repeat" description="PPR" evidence="2">
    <location>
        <begin position="165"/>
        <end position="199"/>
    </location>
</feature>
<dbReference type="OMA" id="NEISWTL"/>
<sequence length="735" mass="81610">MGIVIEGSFPGSCASPGHVKSQEGPNLLVRHLHSQHEQFNPSWFQEELKGDIHFPEIEEHTSFRLEKEVQKDLKIFREERTSIKFMNTISDFKDDTCAAISFAESLKVCAKNNDLQRGTELHAKILKTALLETNVIVGSALVSMYAKCGALWKAQEVFNELSDINVVSWNALIGGYAQCGCSESALRCYKQMQFEGFSPDAVTFVCTLNACGSMKDSEKGEEIHAQVIKDSLLGNVFVGNALLDMYAKCGLLTKAQRVFDELPVRDTISWNALIFGYAQHGYSKEALFSFSQMQTEQFSPNDVTFISLLKACASTGDLDVGRWIHAQIVKMGITEHNTLAAYALLDMYAKCGLFCDALAIFAKLADCDVVAWNILVSAYVQHEYGEWALKLFDQMQLDGFSPDTVTFACALKACGIRGMANKGQCIHAQIIKSGLPENDLFVGTALVDMYGKCGLLSKCQKAFDDIIIRDAVTWNSLIDGYAQHAHITEALICYEEMQNESILPSPITFTSIVKACGTVGAACKGQSIHSDIVKYGAAENNTILATALVDMYASCGMLSDAHYVFGKISSQDVVSWSALLAGYAQFGQDKLLLNLYCEMLSQGKLPNPIICSIVLNTYRHIGLLDEGQLFFEMFSMYYGIYPTIEHFACIVDLFGRAGHIEMVLALVQEIPLAANLMLWQTVLSAFQKWESTKLGRWAFEHALELDNENPKTYVSFRNIHAVQQEQFRGNNVMNF</sequence>
<feature type="repeat" description="PPR" evidence="2">
    <location>
        <begin position="368"/>
        <end position="402"/>
    </location>
</feature>
<accession>A0A8T2R812</accession>
<organism evidence="3 4">
    <name type="scientific">Ceratopteris richardii</name>
    <name type="common">Triangle waterfern</name>
    <dbReference type="NCBI Taxonomy" id="49495"/>
    <lineage>
        <taxon>Eukaryota</taxon>
        <taxon>Viridiplantae</taxon>
        <taxon>Streptophyta</taxon>
        <taxon>Embryophyta</taxon>
        <taxon>Tracheophyta</taxon>
        <taxon>Polypodiopsida</taxon>
        <taxon>Polypodiidae</taxon>
        <taxon>Polypodiales</taxon>
        <taxon>Pteridineae</taxon>
        <taxon>Pteridaceae</taxon>
        <taxon>Parkerioideae</taxon>
        <taxon>Ceratopteris</taxon>
    </lineage>
</organism>
<dbReference type="FunFam" id="1.25.40.10:FF:000031">
    <property type="entry name" value="Pentatricopeptide repeat-containing protein mitochondrial"/>
    <property type="match status" value="2"/>
</dbReference>
<protein>
    <recommendedName>
        <fullName evidence="5">Pentatricopeptide repeat-containing protein</fullName>
    </recommendedName>
</protein>
<feature type="repeat" description="PPR" evidence="2">
    <location>
        <begin position="572"/>
        <end position="606"/>
    </location>
</feature>
<evidence type="ECO:0000313" key="3">
    <source>
        <dbReference type="EMBL" id="KAH7292479.1"/>
    </source>
</evidence>
<gene>
    <name evidence="3" type="ORF">KP509_29G070800</name>
</gene>
<dbReference type="Pfam" id="PF01535">
    <property type="entry name" value="PPR"/>
    <property type="match status" value="4"/>
</dbReference>
<evidence type="ECO:0000256" key="2">
    <source>
        <dbReference type="PROSITE-ProRule" id="PRU00708"/>
    </source>
</evidence>
<evidence type="ECO:0008006" key="5">
    <source>
        <dbReference type="Google" id="ProtNLM"/>
    </source>
</evidence>